<dbReference type="PANTHER" id="PTHR11863">
    <property type="entry name" value="STEROL DESATURASE"/>
    <property type="match status" value="1"/>
</dbReference>
<dbReference type="GO" id="GO:0005506">
    <property type="term" value="F:iron ion binding"/>
    <property type="evidence" value="ECO:0007669"/>
    <property type="project" value="InterPro"/>
</dbReference>
<evidence type="ECO:0000256" key="1">
    <source>
        <dbReference type="ARBA" id="ARBA00004370"/>
    </source>
</evidence>
<dbReference type="RefSeq" id="WP_245693224.1">
    <property type="nucleotide sequence ID" value="NZ_FMXE01000011.1"/>
</dbReference>
<accession>A0A1G5XLJ4</accession>
<dbReference type="AlphaFoldDB" id="A0A1G5XLJ4"/>
<feature type="transmembrane region" description="Helical" evidence="5">
    <location>
        <begin position="95"/>
        <end position="115"/>
    </location>
</feature>
<dbReference type="InterPro" id="IPR050307">
    <property type="entry name" value="Sterol_Desaturase_Related"/>
</dbReference>
<keyword evidence="2 5" id="KW-0812">Transmembrane</keyword>
<keyword evidence="4 5" id="KW-0472">Membrane</keyword>
<evidence type="ECO:0000313" key="7">
    <source>
        <dbReference type="EMBL" id="SDA71212.1"/>
    </source>
</evidence>
<sequence length="266" mass="31811">MIWEDFFFRWTRIAGNVTFRYFLIAGTVFFLFYFILNGILASRKMQAKFPKLKDYSRDITYSLITILIFATMAAVVFVLLSPYTLYYRDVEKFGWGYFYLSFPLMFLIHDAYFYWAHRLMHHPRLFKAIHKVHHYSTNPSPWTAYAFHPFEAVIEAGIILVLGFVLPVHQAAFGLFMLFQFSYNVYGHLGYELYPKNFQRTWIGRWINTGTAHNQHHQYFHGNYGLYTLIWDRIFGTLREDYENKFEEVTQSKTSSKQENSMKHMA</sequence>
<gene>
    <name evidence="7" type="ORF">SAMN03080617_01854</name>
</gene>
<comment type="subcellular location">
    <subcellularLocation>
        <location evidence="1">Membrane</location>
    </subcellularLocation>
</comment>
<dbReference type="STRING" id="279824.SAMN03080617_01854"/>
<feature type="domain" description="Fatty acid hydroxylase" evidence="6">
    <location>
        <begin position="103"/>
        <end position="237"/>
    </location>
</feature>
<evidence type="ECO:0000256" key="4">
    <source>
        <dbReference type="ARBA" id="ARBA00023136"/>
    </source>
</evidence>
<evidence type="ECO:0000256" key="5">
    <source>
        <dbReference type="SAM" id="Phobius"/>
    </source>
</evidence>
<dbReference type="InterPro" id="IPR006694">
    <property type="entry name" value="Fatty_acid_hydroxylase"/>
</dbReference>
<name>A0A1G5XLJ4_9BACT</name>
<keyword evidence="3 5" id="KW-1133">Transmembrane helix</keyword>
<protein>
    <submittedName>
        <fullName evidence="7">Sterol desaturase/sphingolipid hydroxylase, fatty acid hydroxylase superfamily</fullName>
    </submittedName>
</protein>
<dbReference type="EMBL" id="FMXE01000011">
    <property type="protein sequence ID" value="SDA71212.1"/>
    <property type="molecule type" value="Genomic_DNA"/>
</dbReference>
<dbReference type="Proteomes" id="UP000198756">
    <property type="component" value="Unassembled WGS sequence"/>
</dbReference>
<feature type="transmembrane region" description="Helical" evidence="5">
    <location>
        <begin position="61"/>
        <end position="83"/>
    </location>
</feature>
<evidence type="ECO:0000259" key="6">
    <source>
        <dbReference type="Pfam" id="PF04116"/>
    </source>
</evidence>
<evidence type="ECO:0000313" key="8">
    <source>
        <dbReference type="Proteomes" id="UP000198756"/>
    </source>
</evidence>
<organism evidence="7 8">
    <name type="scientific">Algoriphagus alkaliphilus</name>
    <dbReference type="NCBI Taxonomy" id="279824"/>
    <lineage>
        <taxon>Bacteria</taxon>
        <taxon>Pseudomonadati</taxon>
        <taxon>Bacteroidota</taxon>
        <taxon>Cytophagia</taxon>
        <taxon>Cytophagales</taxon>
        <taxon>Cyclobacteriaceae</taxon>
        <taxon>Algoriphagus</taxon>
    </lineage>
</organism>
<dbReference type="GO" id="GO:0016491">
    <property type="term" value="F:oxidoreductase activity"/>
    <property type="evidence" value="ECO:0007669"/>
    <property type="project" value="InterPro"/>
</dbReference>
<reference evidence="8" key="1">
    <citation type="submission" date="2016-10" db="EMBL/GenBank/DDBJ databases">
        <authorList>
            <person name="Varghese N."/>
            <person name="Submissions S."/>
        </authorList>
    </citation>
    <scope>NUCLEOTIDE SEQUENCE [LARGE SCALE GENOMIC DNA]</scope>
    <source>
        <strain evidence="8">DSM 22703</strain>
    </source>
</reference>
<proteinExistence type="predicted"/>
<keyword evidence="8" id="KW-1185">Reference proteome</keyword>
<feature type="transmembrane region" description="Helical" evidence="5">
    <location>
        <begin position="20"/>
        <end position="40"/>
    </location>
</feature>
<feature type="transmembrane region" description="Helical" evidence="5">
    <location>
        <begin position="158"/>
        <end position="179"/>
    </location>
</feature>
<dbReference type="Pfam" id="PF04116">
    <property type="entry name" value="FA_hydroxylase"/>
    <property type="match status" value="1"/>
</dbReference>
<evidence type="ECO:0000256" key="2">
    <source>
        <dbReference type="ARBA" id="ARBA00022692"/>
    </source>
</evidence>
<dbReference type="GO" id="GO:0016020">
    <property type="term" value="C:membrane"/>
    <property type="evidence" value="ECO:0007669"/>
    <property type="project" value="UniProtKB-SubCell"/>
</dbReference>
<evidence type="ECO:0000256" key="3">
    <source>
        <dbReference type="ARBA" id="ARBA00022989"/>
    </source>
</evidence>
<dbReference type="GO" id="GO:0008610">
    <property type="term" value="P:lipid biosynthetic process"/>
    <property type="evidence" value="ECO:0007669"/>
    <property type="project" value="InterPro"/>
</dbReference>